<organism evidence="11 12">
    <name type="scientific">Artemisia annua</name>
    <name type="common">Sweet wormwood</name>
    <dbReference type="NCBI Taxonomy" id="35608"/>
    <lineage>
        <taxon>Eukaryota</taxon>
        <taxon>Viridiplantae</taxon>
        <taxon>Streptophyta</taxon>
        <taxon>Embryophyta</taxon>
        <taxon>Tracheophyta</taxon>
        <taxon>Spermatophyta</taxon>
        <taxon>Magnoliopsida</taxon>
        <taxon>eudicotyledons</taxon>
        <taxon>Gunneridae</taxon>
        <taxon>Pentapetalae</taxon>
        <taxon>asterids</taxon>
        <taxon>campanulids</taxon>
        <taxon>Asterales</taxon>
        <taxon>Asteraceae</taxon>
        <taxon>Asteroideae</taxon>
        <taxon>Anthemideae</taxon>
        <taxon>Artemisiinae</taxon>
        <taxon>Artemisia</taxon>
    </lineage>
</organism>
<dbReference type="InterPro" id="IPR004240">
    <property type="entry name" value="EMP70"/>
</dbReference>
<keyword evidence="8" id="KW-0333">Golgi apparatus</keyword>
<feature type="transmembrane region" description="Helical" evidence="10">
    <location>
        <begin position="366"/>
        <end position="390"/>
    </location>
</feature>
<proteinExistence type="inferred from homology"/>
<accession>A0A2U1NYG2</accession>
<feature type="chain" id="PRO_5015367535" description="Transmembrane 9 superfamily member" evidence="10">
    <location>
        <begin position="25"/>
        <end position="595"/>
    </location>
</feature>
<comment type="caution">
    <text evidence="11">The sequence shown here is derived from an EMBL/GenBank/DDBJ whole genome shotgun (WGS) entry which is preliminary data.</text>
</comment>
<feature type="transmembrane region" description="Helical" evidence="10">
    <location>
        <begin position="328"/>
        <end position="354"/>
    </location>
</feature>
<feature type="transmembrane region" description="Helical" evidence="10">
    <location>
        <begin position="487"/>
        <end position="508"/>
    </location>
</feature>
<evidence type="ECO:0000256" key="5">
    <source>
        <dbReference type="ARBA" id="ARBA00022729"/>
    </source>
</evidence>
<dbReference type="Pfam" id="PF02990">
    <property type="entry name" value="EMP70"/>
    <property type="match status" value="1"/>
</dbReference>
<keyword evidence="12" id="KW-1185">Reference proteome</keyword>
<keyword evidence="4 10" id="KW-0812">Transmembrane</keyword>
<dbReference type="AlphaFoldDB" id="A0A2U1NYG2"/>
<evidence type="ECO:0000256" key="7">
    <source>
        <dbReference type="ARBA" id="ARBA00022989"/>
    </source>
</evidence>
<evidence type="ECO:0000256" key="8">
    <source>
        <dbReference type="ARBA" id="ARBA00023034"/>
    </source>
</evidence>
<reference evidence="11 12" key="1">
    <citation type="journal article" date="2018" name="Mol. Plant">
        <title>The genome of Artemisia annua provides insight into the evolution of Asteraceae family and artemisinin biosynthesis.</title>
        <authorList>
            <person name="Shen Q."/>
            <person name="Zhang L."/>
            <person name="Liao Z."/>
            <person name="Wang S."/>
            <person name="Yan T."/>
            <person name="Shi P."/>
            <person name="Liu M."/>
            <person name="Fu X."/>
            <person name="Pan Q."/>
            <person name="Wang Y."/>
            <person name="Lv Z."/>
            <person name="Lu X."/>
            <person name="Zhang F."/>
            <person name="Jiang W."/>
            <person name="Ma Y."/>
            <person name="Chen M."/>
            <person name="Hao X."/>
            <person name="Li L."/>
            <person name="Tang Y."/>
            <person name="Lv G."/>
            <person name="Zhou Y."/>
            <person name="Sun X."/>
            <person name="Brodelius P.E."/>
            <person name="Rose J.K.C."/>
            <person name="Tang K."/>
        </authorList>
    </citation>
    <scope>NUCLEOTIDE SEQUENCE [LARGE SCALE GENOMIC DNA]</scope>
    <source>
        <strain evidence="12">cv. Huhao1</strain>
        <tissue evidence="11">Leaf</tissue>
    </source>
</reference>
<dbReference type="Proteomes" id="UP000245207">
    <property type="component" value="Unassembled WGS sequence"/>
</dbReference>
<evidence type="ECO:0000256" key="3">
    <source>
        <dbReference type="ARBA" id="ARBA00005227"/>
    </source>
</evidence>
<feature type="transmembrane region" description="Helical" evidence="10">
    <location>
        <begin position="452"/>
        <end position="475"/>
    </location>
</feature>
<evidence type="ECO:0000256" key="4">
    <source>
        <dbReference type="ARBA" id="ARBA00022692"/>
    </source>
</evidence>
<keyword evidence="9 10" id="KW-0472">Membrane</keyword>
<dbReference type="PANTHER" id="PTHR10766">
    <property type="entry name" value="TRANSMEMBRANE 9 SUPERFAMILY PROTEIN"/>
    <property type="match status" value="1"/>
</dbReference>
<evidence type="ECO:0000256" key="2">
    <source>
        <dbReference type="ARBA" id="ARBA00004653"/>
    </source>
</evidence>
<evidence type="ECO:0000256" key="1">
    <source>
        <dbReference type="ARBA" id="ARBA00004337"/>
    </source>
</evidence>
<keyword evidence="7 10" id="KW-1133">Transmembrane helix</keyword>
<protein>
    <recommendedName>
        <fullName evidence="10">Transmembrane 9 superfamily member</fullName>
    </recommendedName>
</protein>
<feature type="transmembrane region" description="Helical" evidence="10">
    <location>
        <begin position="396"/>
        <end position="418"/>
    </location>
</feature>
<dbReference type="EMBL" id="PKPP01001979">
    <property type="protein sequence ID" value="PWA78497.1"/>
    <property type="molecule type" value="Genomic_DNA"/>
</dbReference>
<evidence type="ECO:0000313" key="12">
    <source>
        <dbReference type="Proteomes" id="UP000245207"/>
    </source>
</evidence>
<name>A0A2U1NYG2_ARTAN</name>
<feature type="transmembrane region" description="Helical" evidence="10">
    <location>
        <begin position="556"/>
        <end position="578"/>
    </location>
</feature>
<feature type="transmembrane region" description="Helical" evidence="10">
    <location>
        <begin position="295"/>
        <end position="322"/>
    </location>
</feature>
<evidence type="ECO:0000313" key="11">
    <source>
        <dbReference type="EMBL" id="PWA78497.1"/>
    </source>
</evidence>
<gene>
    <name evidence="11" type="ORF">CTI12_AA214560</name>
</gene>
<dbReference type="GO" id="GO:0010008">
    <property type="term" value="C:endosome membrane"/>
    <property type="evidence" value="ECO:0007669"/>
    <property type="project" value="UniProtKB-SubCell"/>
</dbReference>
<dbReference type="GO" id="GO:0000139">
    <property type="term" value="C:Golgi membrane"/>
    <property type="evidence" value="ECO:0007669"/>
    <property type="project" value="UniProtKB-SubCell"/>
</dbReference>
<keyword evidence="5 10" id="KW-0732">Signal</keyword>
<evidence type="ECO:0000256" key="10">
    <source>
        <dbReference type="RuleBase" id="RU363079"/>
    </source>
</evidence>
<evidence type="ECO:0000256" key="9">
    <source>
        <dbReference type="ARBA" id="ARBA00023136"/>
    </source>
</evidence>
<evidence type="ECO:0000256" key="6">
    <source>
        <dbReference type="ARBA" id="ARBA00022753"/>
    </source>
</evidence>
<feature type="transmembrane region" description="Helical" evidence="10">
    <location>
        <begin position="520"/>
        <end position="544"/>
    </location>
</feature>
<sequence>MVGLPKVLYVTLVLLICIGSQVESDDSNHRYNKGDIVPFYANKVGPFHNAQETYAYYDLPFCSPETLIEKKLNLGEMLNGDRLVSAPYKLEFLVDKDYEVLCSKKLSKSDVSQLRSVIEMDYYTQMYYDDLPIWAFIGQTRRNYTDERIKNQYFLYTHSIFEVFYNEDRVIEVTCKMVGDSLVDLTDDKEVNVKFIYSVKWSVTEQSFYKRMEKYIGSAFLPRHLSIHHHSIAYSSVAIFILIICLVTFYVLVLNKDISKNLNDVEEDQVDDDQEATGWKKIHGDVFRFPKHKSLFAAALGSGTHLLLLIVSVLVMGLMGYFQPYVRGVFWNALVIAYAVTSVVSGYTSVSFYFQHEGTTSMKNLLLTAGLYFGPLFLTFGFLNSVAIFYGVTAALPLEAIVILALLLIFLALPLLLLGGYVGKNTASDFHAPCRTSKCPKEIPRLRWYRGLLPQMALAGILPLSVVYVQLYYIFATVWGHRVYTLYTIMFVVFIFLLITTALVSVALTYFQLAAEDHQWWWRSFFCGGSTGLYIYGYGIYYYFCRTDMTGFMQTSFFFGYMACVCYGIFLVLGSVGFRASLLLVHYLYAAIKCD</sequence>
<comment type="similarity">
    <text evidence="3 10">Belongs to the nonaspanin (TM9SF) (TC 9.A.2) family.</text>
</comment>
<dbReference type="OrthoDB" id="1666796at2759"/>
<feature type="transmembrane region" description="Helical" evidence="10">
    <location>
        <begin position="232"/>
        <end position="253"/>
    </location>
</feature>
<comment type="subcellular location">
    <subcellularLocation>
        <location evidence="1">Endosome membrane</location>
        <topology evidence="1">Multi-pass membrane protein</topology>
    </subcellularLocation>
    <subcellularLocation>
        <location evidence="2">Golgi apparatus membrane</location>
        <topology evidence="2">Multi-pass membrane protein</topology>
    </subcellularLocation>
</comment>
<dbReference type="GO" id="GO:0072657">
    <property type="term" value="P:protein localization to membrane"/>
    <property type="evidence" value="ECO:0007669"/>
    <property type="project" value="TreeGrafter"/>
</dbReference>
<dbReference type="STRING" id="35608.A0A2U1NYG2"/>
<feature type="signal peptide" evidence="10">
    <location>
        <begin position="1"/>
        <end position="24"/>
    </location>
</feature>
<dbReference type="PANTHER" id="PTHR10766:SF180">
    <property type="entry name" value="TRANSMEMBRANE 9 SUPERFAMILY MEMBER"/>
    <property type="match status" value="1"/>
</dbReference>
<keyword evidence="6" id="KW-0967">Endosome</keyword>